<evidence type="ECO:0000313" key="2">
    <source>
        <dbReference type="EMBL" id="TDQ16430.1"/>
    </source>
</evidence>
<dbReference type="OrthoDB" id="983083at2"/>
<sequence length="99" mass="11214">MSRTSSPASILSGPILISLSFGTLAFWFIGTFFDVYQVAFIGAIYELLWLPFLVMLFGLPILTFFLWKSSKYSTKSLYFYALMISTATLLVFLLVESNK</sequence>
<reference evidence="2 3" key="1">
    <citation type="submission" date="2019-03" db="EMBL/GenBank/DDBJ databases">
        <title>Genomic Encyclopedia of Type Strains, Phase III (KMG-III): the genomes of soil and plant-associated and newly described type strains.</title>
        <authorList>
            <person name="Whitman W."/>
        </authorList>
    </citation>
    <scope>NUCLEOTIDE SEQUENCE [LARGE SCALE GENOMIC DNA]</scope>
    <source>
        <strain evidence="2 3">CECT 8446</strain>
    </source>
</reference>
<keyword evidence="1" id="KW-0472">Membrane</keyword>
<keyword evidence="3" id="KW-1185">Reference proteome</keyword>
<proteinExistence type="predicted"/>
<dbReference type="AlphaFoldDB" id="A0A4R6T6Z8"/>
<dbReference type="Proteomes" id="UP000294535">
    <property type="component" value="Unassembled WGS sequence"/>
</dbReference>
<gene>
    <name evidence="2" type="ORF">DFQ04_2548</name>
</gene>
<feature type="transmembrane region" description="Helical" evidence="1">
    <location>
        <begin position="12"/>
        <end position="33"/>
    </location>
</feature>
<protein>
    <submittedName>
        <fullName evidence="2">Uncharacterized protein</fullName>
    </submittedName>
</protein>
<feature type="transmembrane region" description="Helical" evidence="1">
    <location>
        <begin position="77"/>
        <end position="95"/>
    </location>
</feature>
<name>A0A4R6T6Z8_9BACT</name>
<dbReference type="EMBL" id="SNYF01000007">
    <property type="protein sequence ID" value="TDQ16430.1"/>
    <property type="molecule type" value="Genomic_DNA"/>
</dbReference>
<evidence type="ECO:0000256" key="1">
    <source>
        <dbReference type="SAM" id="Phobius"/>
    </source>
</evidence>
<feature type="transmembrane region" description="Helical" evidence="1">
    <location>
        <begin position="39"/>
        <end position="65"/>
    </location>
</feature>
<organism evidence="2 3">
    <name type="scientific">Algoriphagus boseongensis</name>
    <dbReference type="NCBI Taxonomy" id="1442587"/>
    <lineage>
        <taxon>Bacteria</taxon>
        <taxon>Pseudomonadati</taxon>
        <taxon>Bacteroidota</taxon>
        <taxon>Cytophagia</taxon>
        <taxon>Cytophagales</taxon>
        <taxon>Cyclobacteriaceae</taxon>
        <taxon>Algoriphagus</taxon>
    </lineage>
</organism>
<comment type="caution">
    <text evidence="2">The sequence shown here is derived from an EMBL/GenBank/DDBJ whole genome shotgun (WGS) entry which is preliminary data.</text>
</comment>
<keyword evidence="1" id="KW-1133">Transmembrane helix</keyword>
<evidence type="ECO:0000313" key="3">
    <source>
        <dbReference type="Proteomes" id="UP000294535"/>
    </source>
</evidence>
<accession>A0A4R6T6Z8</accession>
<keyword evidence="1" id="KW-0812">Transmembrane</keyword>
<dbReference type="RefSeq" id="WP_133556363.1">
    <property type="nucleotide sequence ID" value="NZ_SNYF01000007.1"/>
</dbReference>